<comment type="caution">
    <text evidence="4">The sequence shown here is derived from an EMBL/GenBank/DDBJ whole genome shotgun (WGS) entry which is preliminary data.</text>
</comment>
<dbReference type="OrthoDB" id="3460188at2"/>
<name>A0A554SPC0_9ACTN</name>
<feature type="domain" description="Mammalian cell entry C-terminal" evidence="3">
    <location>
        <begin position="122"/>
        <end position="342"/>
    </location>
</feature>
<keyword evidence="5" id="KW-1185">Reference proteome</keyword>
<dbReference type="PANTHER" id="PTHR33371">
    <property type="entry name" value="INTERMEMBRANE PHOSPHOLIPID TRANSPORT SYSTEM BINDING PROTEIN MLAD-RELATED"/>
    <property type="match status" value="1"/>
</dbReference>
<feature type="domain" description="Mce/MlaD" evidence="2">
    <location>
        <begin position="41"/>
        <end position="114"/>
    </location>
</feature>
<proteinExistence type="predicted"/>
<evidence type="ECO:0000313" key="5">
    <source>
        <dbReference type="Proteomes" id="UP000316988"/>
    </source>
</evidence>
<dbReference type="GO" id="GO:0051701">
    <property type="term" value="P:biological process involved in interaction with host"/>
    <property type="evidence" value="ECO:0007669"/>
    <property type="project" value="TreeGrafter"/>
</dbReference>
<dbReference type="Proteomes" id="UP000316988">
    <property type="component" value="Unassembled WGS sequence"/>
</dbReference>
<evidence type="ECO:0000256" key="1">
    <source>
        <dbReference type="SAM" id="MobiDB-lite"/>
    </source>
</evidence>
<sequence>MKKTSRLLDAVLGLGYLALGAALVVASMLAYNKAFTPTTDVLLRTGAIGNALQTGSDVKLNGVPVGEVSRVHTDPGGAELTLALEPGTAESLPAGTTARLLPKTLFGERYVSLVVPATSTQNGLAAGDVLHQDDSDEAVELEELFDELLPVLQAIQPEKLQATLGELSTMLRGRGEELGASMSDWSNYLEKLNPHVPMMAEDLAKLAEVADVYEEALPDLLSAFDSMTTTSATLVDQRATLSEVWANVITASNTTEEWMRANQQTIVVLSAESRRALEAAAPYARQFPCLFDAARNFIEPIDRTLGKGTNEPGIHVVLNVVPAQGKYVPGADAPQYATGGQPRCPYQTGQTGSSGASALSAPAQADEPEAIEQIAAPRSDFARQQAALTGLGDANSPAENQLFAELLAPAEGVAPSDYPQWSSLVVGPALRGAEVTLR</sequence>
<feature type="region of interest" description="Disordered" evidence="1">
    <location>
        <begin position="338"/>
        <end position="359"/>
    </location>
</feature>
<gene>
    <name evidence="4" type="ORF">FNM00_01060</name>
</gene>
<dbReference type="InterPro" id="IPR005693">
    <property type="entry name" value="Mce"/>
</dbReference>
<dbReference type="Pfam" id="PF11887">
    <property type="entry name" value="Mce4_CUP1"/>
    <property type="match status" value="1"/>
</dbReference>
<feature type="compositionally biased region" description="Low complexity" evidence="1">
    <location>
        <begin position="347"/>
        <end position="359"/>
    </location>
</feature>
<protein>
    <submittedName>
        <fullName evidence="4">MCE family protein</fullName>
    </submittedName>
</protein>
<accession>A0A554SPC0</accession>
<dbReference type="PANTHER" id="PTHR33371:SF19">
    <property type="entry name" value="MCE-FAMILY PROTEIN MCE4A"/>
    <property type="match status" value="1"/>
</dbReference>
<dbReference type="RefSeq" id="WP_143911163.1">
    <property type="nucleotide sequence ID" value="NZ_VLNT01000001.1"/>
</dbReference>
<evidence type="ECO:0000313" key="4">
    <source>
        <dbReference type="EMBL" id="TSD68215.1"/>
    </source>
</evidence>
<dbReference type="EMBL" id="VLNT01000001">
    <property type="protein sequence ID" value="TSD68215.1"/>
    <property type="molecule type" value="Genomic_DNA"/>
</dbReference>
<dbReference type="InterPro" id="IPR052336">
    <property type="entry name" value="MlaD_Phospholipid_Transporter"/>
</dbReference>
<dbReference type="InterPro" id="IPR003399">
    <property type="entry name" value="Mce/MlaD"/>
</dbReference>
<dbReference type="NCBIfam" id="TIGR00996">
    <property type="entry name" value="Mtu_fam_mce"/>
    <property type="match status" value="1"/>
</dbReference>
<dbReference type="InterPro" id="IPR024516">
    <property type="entry name" value="Mce_C"/>
</dbReference>
<evidence type="ECO:0000259" key="3">
    <source>
        <dbReference type="Pfam" id="PF11887"/>
    </source>
</evidence>
<organism evidence="4 5">
    <name type="scientific">Aeromicrobium piscarium</name>
    <dbReference type="NCBI Taxonomy" id="2590901"/>
    <lineage>
        <taxon>Bacteria</taxon>
        <taxon>Bacillati</taxon>
        <taxon>Actinomycetota</taxon>
        <taxon>Actinomycetes</taxon>
        <taxon>Propionibacteriales</taxon>
        <taxon>Nocardioidaceae</taxon>
        <taxon>Aeromicrobium</taxon>
    </lineage>
</organism>
<dbReference type="AlphaFoldDB" id="A0A554SPC0"/>
<dbReference type="GO" id="GO:0005576">
    <property type="term" value="C:extracellular region"/>
    <property type="evidence" value="ECO:0007669"/>
    <property type="project" value="TreeGrafter"/>
</dbReference>
<dbReference type="Pfam" id="PF02470">
    <property type="entry name" value="MlaD"/>
    <property type="match status" value="1"/>
</dbReference>
<reference evidence="4 5" key="1">
    <citation type="submission" date="2019-07" db="EMBL/GenBank/DDBJ databases">
        <authorList>
            <person name="Zhao L.H."/>
        </authorList>
    </citation>
    <scope>NUCLEOTIDE SEQUENCE [LARGE SCALE GENOMIC DNA]</scope>
    <source>
        <strain evidence="4 5">Co35</strain>
    </source>
</reference>
<evidence type="ECO:0000259" key="2">
    <source>
        <dbReference type="Pfam" id="PF02470"/>
    </source>
</evidence>